<organism evidence="2 3">
    <name type="scientific">Loxodonta africana</name>
    <name type="common">African elephant</name>
    <dbReference type="NCBI Taxonomy" id="9785"/>
    <lineage>
        <taxon>Eukaryota</taxon>
        <taxon>Metazoa</taxon>
        <taxon>Chordata</taxon>
        <taxon>Craniata</taxon>
        <taxon>Vertebrata</taxon>
        <taxon>Euteleostomi</taxon>
        <taxon>Mammalia</taxon>
        <taxon>Eutheria</taxon>
        <taxon>Afrotheria</taxon>
        <taxon>Proboscidea</taxon>
        <taxon>Elephantidae</taxon>
        <taxon>Loxodonta</taxon>
    </lineage>
</organism>
<dbReference type="GeneTree" id="ENSGT00940000154972"/>
<dbReference type="AlphaFoldDB" id="G3TT99"/>
<keyword evidence="3" id="KW-1185">Reference proteome</keyword>
<dbReference type="Gene3D" id="1.10.10.1210">
    <property type="entry name" value="MAGE homology domain, winged helix WH2 motif"/>
    <property type="match status" value="1"/>
</dbReference>
<dbReference type="PANTHER" id="PTHR11736:SF14">
    <property type="entry name" value="NSE3 HOMOLOG, SMC5-SMC6 COMPLEX COMPONENT"/>
    <property type="match status" value="1"/>
</dbReference>
<dbReference type="FunFam" id="1.10.10.1200:FF:000007">
    <property type="entry name" value="Melanoma-associated antigen C2"/>
    <property type="match status" value="1"/>
</dbReference>
<dbReference type="PROSITE" id="PS50838">
    <property type="entry name" value="MAGE"/>
    <property type="match status" value="1"/>
</dbReference>
<dbReference type="InterPro" id="IPR041899">
    <property type="entry name" value="MAGE_WH2"/>
</dbReference>
<dbReference type="SMART" id="SM01373">
    <property type="entry name" value="MAGE"/>
    <property type="match status" value="1"/>
</dbReference>
<dbReference type="InterPro" id="IPR041898">
    <property type="entry name" value="MAGE_WH1"/>
</dbReference>
<proteinExistence type="predicted"/>
<dbReference type="PANTHER" id="PTHR11736">
    <property type="entry name" value="MELANOMA-ASSOCIATED ANTIGEN MAGE ANTIGEN"/>
    <property type="match status" value="1"/>
</dbReference>
<accession>G3TT99</accession>
<dbReference type="Proteomes" id="UP000007646">
    <property type="component" value="Unassembled WGS sequence"/>
</dbReference>
<feature type="domain" description="MAGE" evidence="1">
    <location>
        <begin position="14"/>
        <end position="208"/>
    </location>
</feature>
<dbReference type="InParanoid" id="G3TT99"/>
<dbReference type="InterPro" id="IPR002190">
    <property type="entry name" value="MHD_dom"/>
</dbReference>
<reference evidence="2" key="2">
    <citation type="submission" date="2025-08" db="UniProtKB">
        <authorList>
            <consortium name="Ensembl"/>
        </authorList>
    </citation>
    <scope>IDENTIFICATION</scope>
    <source>
        <strain evidence="2">Isolate ISIS603380</strain>
    </source>
</reference>
<dbReference type="GO" id="GO:0005634">
    <property type="term" value="C:nucleus"/>
    <property type="evidence" value="ECO:0007669"/>
    <property type="project" value="TreeGrafter"/>
</dbReference>
<protein>
    <recommendedName>
        <fullName evidence="1">MAGE domain-containing protein</fullName>
    </recommendedName>
</protein>
<sequence length="233" mass="26664">QGQPDIESVLKDTLDEKVADLVDFLLLKYQSKEPITKAEMLMTVIRQYEDYFPMILKRACECMELVFGVDVKEEDPFGNSYVFHNTLDLTCDYQGMPKTGLLVLILGMIFMEGNCVTEEKIWEMLNSTGVYAGTEHVIYGEPSQFITRDLVKEKYLEYRQVPNSDPPRFEFLWGPRAHAETSKMKVLEFLAKVNGSIPSAFPSWYEDALRDEEERAKVGALGNCSSFCETVTF</sequence>
<dbReference type="GO" id="GO:0000122">
    <property type="term" value="P:negative regulation of transcription by RNA polymerase II"/>
    <property type="evidence" value="ECO:0007669"/>
    <property type="project" value="TreeGrafter"/>
</dbReference>
<dbReference type="Pfam" id="PF01454">
    <property type="entry name" value="MAGE"/>
    <property type="match status" value="1"/>
</dbReference>
<dbReference type="InterPro" id="IPR037445">
    <property type="entry name" value="MAGE"/>
</dbReference>
<name>G3TT99_LOXAF</name>
<evidence type="ECO:0000259" key="1">
    <source>
        <dbReference type="PROSITE" id="PS50838"/>
    </source>
</evidence>
<reference evidence="2" key="3">
    <citation type="submission" date="2025-09" db="UniProtKB">
        <authorList>
            <consortium name="Ensembl"/>
        </authorList>
    </citation>
    <scope>IDENTIFICATION</scope>
    <source>
        <strain evidence="2">Isolate ISIS603380</strain>
    </source>
</reference>
<dbReference type="Gene3D" id="1.10.10.1200">
    <property type="entry name" value="MAGE homology domain, winged helix WH1 motif"/>
    <property type="match status" value="1"/>
</dbReference>
<evidence type="ECO:0000313" key="3">
    <source>
        <dbReference type="Proteomes" id="UP000007646"/>
    </source>
</evidence>
<dbReference type="FunFam" id="1.10.10.1210:FF:000001">
    <property type="entry name" value="melanoma-associated antigen D1"/>
    <property type="match status" value="1"/>
</dbReference>
<dbReference type="Ensembl" id="ENSLAFT00000026330.1">
    <property type="protein sequence ID" value="ENSLAFP00000018807.1"/>
    <property type="gene ID" value="ENSLAFG00000032374.1"/>
</dbReference>
<evidence type="ECO:0000313" key="2">
    <source>
        <dbReference type="Ensembl" id="ENSLAFP00000018807.1"/>
    </source>
</evidence>
<reference evidence="2 3" key="1">
    <citation type="submission" date="2009-06" db="EMBL/GenBank/DDBJ databases">
        <title>The Genome Sequence of Loxodonta africana (African elephant).</title>
        <authorList>
            <person name="Di Palma F."/>
            <person name="Heiman D."/>
            <person name="Young S."/>
            <person name="Johnson J."/>
            <person name="Lander E.S."/>
            <person name="Lindblad-Toh K."/>
        </authorList>
    </citation>
    <scope>NUCLEOTIDE SEQUENCE [LARGE SCALE GENOMIC DNA]</scope>
    <source>
        <strain evidence="2 3">Isolate ISIS603380</strain>
    </source>
</reference>